<reference evidence="2" key="2">
    <citation type="journal article" date="2015" name="Data Brief">
        <title>Shoot transcriptome of the giant reed, Arundo donax.</title>
        <authorList>
            <person name="Barrero R.A."/>
            <person name="Guerrero F.D."/>
            <person name="Moolhuijzen P."/>
            <person name="Goolsby J.A."/>
            <person name="Tidwell J."/>
            <person name="Bellgard S.E."/>
            <person name="Bellgard M.I."/>
        </authorList>
    </citation>
    <scope>NUCLEOTIDE SEQUENCE</scope>
    <source>
        <tissue evidence="2">Shoot tissue taken approximately 20 cm above the soil surface</tissue>
    </source>
</reference>
<accession>A0A0A9EXD3</accession>
<sequence>MIETIRPSCRHQRLGNNPLRFK</sequence>
<dbReference type="EMBL" id="GBRH01197203">
    <property type="protein sequence ID" value="JAE00693.1"/>
    <property type="molecule type" value="Transcribed_RNA"/>
</dbReference>
<name>A0A0A9EXD3_ARUDO</name>
<organism evidence="2">
    <name type="scientific">Arundo donax</name>
    <name type="common">Giant reed</name>
    <name type="synonym">Donax arundinaceus</name>
    <dbReference type="NCBI Taxonomy" id="35708"/>
    <lineage>
        <taxon>Eukaryota</taxon>
        <taxon>Viridiplantae</taxon>
        <taxon>Streptophyta</taxon>
        <taxon>Embryophyta</taxon>
        <taxon>Tracheophyta</taxon>
        <taxon>Spermatophyta</taxon>
        <taxon>Magnoliopsida</taxon>
        <taxon>Liliopsida</taxon>
        <taxon>Poales</taxon>
        <taxon>Poaceae</taxon>
        <taxon>PACMAD clade</taxon>
        <taxon>Arundinoideae</taxon>
        <taxon>Arundineae</taxon>
        <taxon>Arundo</taxon>
    </lineage>
</organism>
<evidence type="ECO:0000313" key="2">
    <source>
        <dbReference type="EMBL" id="JAE00693.1"/>
    </source>
</evidence>
<protein>
    <submittedName>
        <fullName evidence="2">Iso2</fullName>
    </submittedName>
</protein>
<dbReference type="AlphaFoldDB" id="A0A0A9EXD3"/>
<proteinExistence type="predicted"/>
<feature type="region of interest" description="Disordered" evidence="1">
    <location>
        <begin position="1"/>
        <end position="22"/>
    </location>
</feature>
<evidence type="ECO:0000256" key="1">
    <source>
        <dbReference type="SAM" id="MobiDB-lite"/>
    </source>
</evidence>
<reference evidence="2" key="1">
    <citation type="submission" date="2014-09" db="EMBL/GenBank/DDBJ databases">
        <authorList>
            <person name="Magalhaes I.L.F."/>
            <person name="Oliveira U."/>
            <person name="Santos F.R."/>
            <person name="Vidigal T.H.D.A."/>
            <person name="Brescovit A.D."/>
            <person name="Santos A.J."/>
        </authorList>
    </citation>
    <scope>NUCLEOTIDE SEQUENCE</scope>
    <source>
        <tissue evidence="2">Shoot tissue taken approximately 20 cm above the soil surface</tissue>
    </source>
</reference>